<reference evidence="2" key="1">
    <citation type="submission" date="2022-12" db="EMBL/GenBank/DDBJ databases">
        <title>Chromosome-level genome assembly of the bean flower thrips Megalurothrips usitatus.</title>
        <authorList>
            <person name="Ma L."/>
            <person name="Liu Q."/>
            <person name="Li H."/>
            <person name="Cai W."/>
        </authorList>
    </citation>
    <scope>NUCLEOTIDE SEQUENCE</scope>
    <source>
        <strain evidence="2">Cailab_2022a</strain>
    </source>
</reference>
<feature type="compositionally biased region" description="Basic residues" evidence="1">
    <location>
        <begin position="282"/>
        <end position="293"/>
    </location>
</feature>
<keyword evidence="3" id="KW-1185">Reference proteome</keyword>
<dbReference type="Proteomes" id="UP001075354">
    <property type="component" value="Chromosome 13"/>
</dbReference>
<organism evidence="2 3">
    <name type="scientific">Megalurothrips usitatus</name>
    <name type="common">bean blossom thrips</name>
    <dbReference type="NCBI Taxonomy" id="439358"/>
    <lineage>
        <taxon>Eukaryota</taxon>
        <taxon>Metazoa</taxon>
        <taxon>Ecdysozoa</taxon>
        <taxon>Arthropoda</taxon>
        <taxon>Hexapoda</taxon>
        <taxon>Insecta</taxon>
        <taxon>Pterygota</taxon>
        <taxon>Neoptera</taxon>
        <taxon>Paraneoptera</taxon>
        <taxon>Thysanoptera</taxon>
        <taxon>Terebrantia</taxon>
        <taxon>Thripoidea</taxon>
        <taxon>Thripidae</taxon>
        <taxon>Megalurothrips</taxon>
    </lineage>
</organism>
<protein>
    <submittedName>
        <fullName evidence="2">Uncharacterized protein</fullName>
    </submittedName>
</protein>
<accession>A0AAV7XEF9</accession>
<sequence>MPVRYPQAWPRRKEAEWSLCVKATPGPANTWPRACTWPAWARPGPPGTIGLAATLIKTTDLRQVFPSVSKNTIVAASKEELVRVATVIKQRAARFGLLISPKTEYMVVARQERQEHGAHLTVDGVRHKKVPQLRCLGATITSDNNMDAEISSRRAAGLRQFHSLAHLFRSQRISRQAKSRLYSSIARPAMLYGCEAWVLTAGRESRVAAAENTTLRRIAGPVWHEGLQKTISRPNAEVRELSGVASGVNLAKKRSLQYAGHVARGSVPPNALAMLVAPPPAKRVRGSPRKSLAKQRADNTAAVGIDPANWRETTKDRDAFRAAIKLFDGMPDPHEERRQAARERRAAREQQQDQQQDLDAPDPTDGVP</sequence>
<proteinExistence type="predicted"/>
<evidence type="ECO:0000313" key="2">
    <source>
        <dbReference type="EMBL" id="KAJ1521850.1"/>
    </source>
</evidence>
<comment type="caution">
    <text evidence="2">The sequence shown here is derived from an EMBL/GenBank/DDBJ whole genome shotgun (WGS) entry which is preliminary data.</text>
</comment>
<dbReference type="AlphaFoldDB" id="A0AAV7XEF9"/>
<gene>
    <name evidence="2" type="ORF">ONE63_003485</name>
</gene>
<dbReference type="PANTHER" id="PTHR47027">
    <property type="entry name" value="REVERSE TRANSCRIPTASE DOMAIN-CONTAINING PROTEIN"/>
    <property type="match status" value="1"/>
</dbReference>
<dbReference type="EMBL" id="JAPTSV010000013">
    <property type="protein sequence ID" value="KAJ1521850.1"/>
    <property type="molecule type" value="Genomic_DNA"/>
</dbReference>
<name>A0AAV7XEF9_9NEOP</name>
<evidence type="ECO:0000313" key="3">
    <source>
        <dbReference type="Proteomes" id="UP001075354"/>
    </source>
</evidence>
<feature type="region of interest" description="Disordered" evidence="1">
    <location>
        <begin position="279"/>
        <end position="368"/>
    </location>
</feature>
<feature type="compositionally biased region" description="Basic and acidic residues" evidence="1">
    <location>
        <begin position="331"/>
        <end position="351"/>
    </location>
</feature>
<dbReference type="PANTHER" id="PTHR47027:SF20">
    <property type="entry name" value="REVERSE TRANSCRIPTASE-LIKE PROTEIN WITH RNA-DIRECTED DNA POLYMERASE DOMAIN"/>
    <property type="match status" value="1"/>
</dbReference>
<evidence type="ECO:0000256" key="1">
    <source>
        <dbReference type="SAM" id="MobiDB-lite"/>
    </source>
</evidence>